<organism evidence="1 2">
    <name type="scientific">Glutinoglossum americanum</name>
    <dbReference type="NCBI Taxonomy" id="1670608"/>
    <lineage>
        <taxon>Eukaryota</taxon>
        <taxon>Fungi</taxon>
        <taxon>Dikarya</taxon>
        <taxon>Ascomycota</taxon>
        <taxon>Pezizomycotina</taxon>
        <taxon>Geoglossomycetes</taxon>
        <taxon>Geoglossales</taxon>
        <taxon>Geoglossaceae</taxon>
        <taxon>Glutinoglossum</taxon>
    </lineage>
</organism>
<reference evidence="1" key="1">
    <citation type="submission" date="2021-03" db="EMBL/GenBank/DDBJ databases">
        <title>Comparative genomics and phylogenomic investigation of the class Geoglossomycetes provide insights into ecological specialization and systematics.</title>
        <authorList>
            <person name="Melie T."/>
            <person name="Pirro S."/>
            <person name="Miller A.N."/>
            <person name="Quandt A."/>
        </authorList>
    </citation>
    <scope>NUCLEOTIDE SEQUENCE</scope>
    <source>
        <strain evidence="1">GBOQ0MN5Z8</strain>
    </source>
</reference>
<keyword evidence="2" id="KW-1185">Reference proteome</keyword>
<proteinExistence type="predicted"/>
<comment type="caution">
    <text evidence="1">The sequence shown here is derived from an EMBL/GenBank/DDBJ whole genome shotgun (WGS) entry which is preliminary data.</text>
</comment>
<name>A0A9P8ICJ8_9PEZI</name>
<sequence>MYAVGNQNFGGFGGQYEGSNKTPDLGMEFQNAAGELEIKFVLEVGFSETYEDLVRDAKLWLDGKPEVCVFVLVKFEESPNYRCPVHDLDDEELGRLEFPKGSEVRALNFNLEGEYGPVIYKGLVWVGRISTAYMEVWKRDPVTKLATRNEDRINLHTLADLPQLKFQLSDFLDVAPENERTISFEWDDYRSLIKHKIKQLAVYRCQEMLKDRAGLTDIRDRDYQPSSEGSSN</sequence>
<accession>A0A9P8ICJ8</accession>
<gene>
    <name evidence="1" type="ORF">FGG08_003806</name>
</gene>
<protein>
    <submittedName>
        <fullName evidence="1">Uncharacterized protein</fullName>
    </submittedName>
</protein>
<evidence type="ECO:0000313" key="2">
    <source>
        <dbReference type="Proteomes" id="UP000698800"/>
    </source>
</evidence>
<dbReference type="AlphaFoldDB" id="A0A9P8ICJ8"/>
<dbReference type="Proteomes" id="UP000698800">
    <property type="component" value="Unassembled WGS sequence"/>
</dbReference>
<evidence type="ECO:0000313" key="1">
    <source>
        <dbReference type="EMBL" id="KAH0541714.1"/>
    </source>
</evidence>
<dbReference type="EMBL" id="JAGHQL010000070">
    <property type="protein sequence ID" value="KAH0541714.1"/>
    <property type="molecule type" value="Genomic_DNA"/>
</dbReference>
<dbReference type="OrthoDB" id="76567at2759"/>